<dbReference type="GeneID" id="92031234"/>
<protein>
    <submittedName>
        <fullName evidence="2">Uncharacterized protein</fullName>
    </submittedName>
</protein>
<organism evidence="2 3">
    <name type="scientific">Phyllosticta citribraziliensis</name>
    <dbReference type="NCBI Taxonomy" id="989973"/>
    <lineage>
        <taxon>Eukaryota</taxon>
        <taxon>Fungi</taxon>
        <taxon>Dikarya</taxon>
        <taxon>Ascomycota</taxon>
        <taxon>Pezizomycotina</taxon>
        <taxon>Dothideomycetes</taxon>
        <taxon>Dothideomycetes incertae sedis</taxon>
        <taxon>Botryosphaeriales</taxon>
        <taxon>Phyllostictaceae</taxon>
        <taxon>Phyllosticta</taxon>
    </lineage>
</organism>
<accession>A0ABR1LHK6</accession>
<dbReference type="EMBL" id="JBBPEH010000009">
    <property type="protein sequence ID" value="KAK7534078.1"/>
    <property type="molecule type" value="Genomic_DNA"/>
</dbReference>
<evidence type="ECO:0000313" key="2">
    <source>
        <dbReference type="EMBL" id="KAK7534078.1"/>
    </source>
</evidence>
<feature type="region of interest" description="Disordered" evidence="1">
    <location>
        <begin position="175"/>
        <end position="199"/>
    </location>
</feature>
<proteinExistence type="predicted"/>
<sequence length="199" mass="20847">MTNSSATPRPPHAGDHELGARYPLGSPYVRLPLLRLCLCASSSCPTSPLRLLLPNLQAQGACACACAHSTRTARRQVLASALIQVRFPRANAPGSLCVACSAQGRCTRRGSPRAHRNPASHIPHAYTTVSTGAEPTCTSSGAATVLVKSPVQQLTSLGASQLPFLDSHLPLIPLSPPSSVSPAQSRPPRAPHSFPQIET</sequence>
<evidence type="ECO:0000313" key="3">
    <source>
        <dbReference type="Proteomes" id="UP001360953"/>
    </source>
</evidence>
<name>A0ABR1LHK6_9PEZI</name>
<keyword evidence="3" id="KW-1185">Reference proteome</keyword>
<comment type="caution">
    <text evidence="2">The sequence shown here is derived from an EMBL/GenBank/DDBJ whole genome shotgun (WGS) entry which is preliminary data.</text>
</comment>
<dbReference type="Proteomes" id="UP001360953">
    <property type="component" value="Unassembled WGS sequence"/>
</dbReference>
<feature type="compositionally biased region" description="Low complexity" evidence="1">
    <location>
        <begin position="175"/>
        <end position="193"/>
    </location>
</feature>
<reference evidence="2 3" key="1">
    <citation type="submission" date="2024-04" db="EMBL/GenBank/DDBJ databases">
        <title>Phyllosticta paracitricarpa is synonymous to the EU quarantine fungus P. citricarpa based on phylogenomic analyses.</title>
        <authorList>
            <consortium name="Lawrence Berkeley National Laboratory"/>
            <person name="Van ingen-buijs V.A."/>
            <person name="Van westerhoven A.C."/>
            <person name="Haridas S."/>
            <person name="Skiadas P."/>
            <person name="Martin F."/>
            <person name="Groenewald J.Z."/>
            <person name="Crous P.W."/>
            <person name="Seidl M.F."/>
        </authorList>
    </citation>
    <scope>NUCLEOTIDE SEQUENCE [LARGE SCALE GENOMIC DNA]</scope>
    <source>
        <strain evidence="2 3">CPC 17464</strain>
    </source>
</reference>
<gene>
    <name evidence="2" type="ORF">J3D65DRAFT_605101</name>
</gene>
<evidence type="ECO:0000256" key="1">
    <source>
        <dbReference type="SAM" id="MobiDB-lite"/>
    </source>
</evidence>
<dbReference type="RefSeq" id="XP_066653117.1">
    <property type="nucleotide sequence ID" value="XM_066798328.1"/>
</dbReference>